<organism evidence="1 2">
    <name type="scientific">Burkholderia multivorans CGD2</name>
    <dbReference type="NCBI Taxonomy" id="513052"/>
    <lineage>
        <taxon>Bacteria</taxon>
        <taxon>Pseudomonadati</taxon>
        <taxon>Pseudomonadota</taxon>
        <taxon>Betaproteobacteria</taxon>
        <taxon>Burkholderiales</taxon>
        <taxon>Burkholderiaceae</taxon>
        <taxon>Burkholderia</taxon>
        <taxon>Burkholderia cepacia complex</taxon>
    </lineage>
</organism>
<evidence type="ECO:0000313" key="1">
    <source>
        <dbReference type="EMBL" id="EEE09568.1"/>
    </source>
</evidence>
<dbReference type="EMBL" id="ACFC01000001">
    <property type="protein sequence ID" value="EEE09568.1"/>
    <property type="molecule type" value="Genomic_DNA"/>
</dbReference>
<protein>
    <submittedName>
        <fullName evidence="1">Uncharacterized protein</fullName>
    </submittedName>
</protein>
<evidence type="ECO:0000313" key="2">
    <source>
        <dbReference type="Proteomes" id="UP000004535"/>
    </source>
</evidence>
<name>B9BIN5_9BURK</name>
<gene>
    <name evidence="1" type="ORF">BURMUCGD2_4941</name>
</gene>
<dbReference type="Proteomes" id="UP000004535">
    <property type="component" value="Unassembled WGS sequence"/>
</dbReference>
<reference evidence="1 2" key="1">
    <citation type="journal article" date="2012" name="J. Bacteriol.">
        <title>Draft Genome Sequence Determination for Cystic Fibrosis and Chronic Granulomatous Disease Burkholderia multivorans Isolates.</title>
        <authorList>
            <person name="Varga J.J."/>
            <person name="Losada L."/>
            <person name="Zelazny A.M."/>
            <person name="Brinkac L."/>
            <person name="Harkins D."/>
            <person name="Radune D."/>
            <person name="Hostetler J."/>
            <person name="Sampaio E.P."/>
            <person name="Ronning C.M."/>
            <person name="Nierman W.C."/>
            <person name="Greenberg D.E."/>
            <person name="Holland S.M."/>
            <person name="Goldberg J.B."/>
        </authorList>
    </citation>
    <scope>NUCLEOTIDE SEQUENCE [LARGE SCALE GENOMIC DNA]</scope>
    <source>
        <strain evidence="1 2">CGD2</strain>
    </source>
</reference>
<sequence>MRAAKASDDFAHSMCSSKNVKLGFSPGNAGNARAVSVSAPYVTVW</sequence>
<accession>B9BIN5</accession>
<dbReference type="AlphaFoldDB" id="B9BIN5"/>
<comment type="caution">
    <text evidence="1">The sequence shown here is derived from an EMBL/GenBank/DDBJ whole genome shotgun (WGS) entry which is preliminary data.</text>
</comment>
<proteinExistence type="predicted"/>